<evidence type="ECO:0000313" key="3">
    <source>
        <dbReference type="EMBL" id="MDR7294222.1"/>
    </source>
</evidence>
<dbReference type="RefSeq" id="WP_310247722.1">
    <property type="nucleotide sequence ID" value="NZ_JAVDXX010000001.1"/>
</dbReference>
<feature type="compositionally biased region" description="Low complexity" evidence="1">
    <location>
        <begin position="9"/>
        <end position="61"/>
    </location>
</feature>
<dbReference type="PROSITE" id="PS50987">
    <property type="entry name" value="HTH_ARSR_2"/>
    <property type="match status" value="1"/>
</dbReference>
<dbReference type="InterPro" id="IPR001845">
    <property type="entry name" value="HTH_ArsR_DNA-bd_dom"/>
</dbReference>
<gene>
    <name evidence="3" type="ORF">J2S67_001490</name>
</gene>
<name>A0ABU1Z0T1_9MICC</name>
<sequence length="274" mass="29973">MLPTPEAPEPTSASPAETTAAADTAATHTNAANTNAANTDAPEPTGEETPATETPATEAPAAETPAAGLKAGGGRQIVVTDPKAIKALTHRARVLVIDELIGSRATRTATELAELTGLTPSAMSYHLRELERFGLVERVSPPKGANSDGRERHWRAMGDSVVTASRGGQYSQLTNYAQTRLDTYREKLVAEIEFREKNRRHDSEIPASAYMYFGSLFLDEENEKEFLRRINELEKEFTARSREADDPAVPRRRTYYLLSGLPDRTQPFPGEDGF</sequence>
<evidence type="ECO:0000256" key="1">
    <source>
        <dbReference type="SAM" id="MobiDB-lite"/>
    </source>
</evidence>
<organism evidence="3 4">
    <name type="scientific">Pseudoglutamicibacter albus</name>
    <dbReference type="NCBI Taxonomy" id="98671"/>
    <lineage>
        <taxon>Bacteria</taxon>
        <taxon>Bacillati</taxon>
        <taxon>Actinomycetota</taxon>
        <taxon>Actinomycetes</taxon>
        <taxon>Micrococcales</taxon>
        <taxon>Micrococcaceae</taxon>
        <taxon>Pseudoglutamicibacter</taxon>
    </lineage>
</organism>
<protein>
    <submittedName>
        <fullName evidence="3">DNA-binding transcriptional ArsR family regulator</fullName>
    </submittedName>
</protein>
<dbReference type="Pfam" id="PF12840">
    <property type="entry name" value="HTH_20"/>
    <property type="match status" value="1"/>
</dbReference>
<dbReference type="InterPro" id="IPR011991">
    <property type="entry name" value="ArsR-like_HTH"/>
</dbReference>
<keyword evidence="4" id="KW-1185">Reference proteome</keyword>
<dbReference type="EMBL" id="JAVDXX010000001">
    <property type="protein sequence ID" value="MDR7294222.1"/>
    <property type="molecule type" value="Genomic_DNA"/>
</dbReference>
<dbReference type="Proteomes" id="UP001180715">
    <property type="component" value="Unassembled WGS sequence"/>
</dbReference>
<dbReference type="CDD" id="cd00090">
    <property type="entry name" value="HTH_ARSR"/>
    <property type="match status" value="1"/>
</dbReference>
<dbReference type="Gene3D" id="1.10.10.10">
    <property type="entry name" value="Winged helix-like DNA-binding domain superfamily/Winged helix DNA-binding domain"/>
    <property type="match status" value="1"/>
</dbReference>
<feature type="region of interest" description="Disordered" evidence="1">
    <location>
        <begin position="1"/>
        <end position="61"/>
    </location>
</feature>
<evidence type="ECO:0000259" key="2">
    <source>
        <dbReference type="PROSITE" id="PS50987"/>
    </source>
</evidence>
<accession>A0ABU1Z0T1</accession>
<dbReference type="GO" id="GO:0003677">
    <property type="term" value="F:DNA binding"/>
    <property type="evidence" value="ECO:0007669"/>
    <property type="project" value="UniProtKB-KW"/>
</dbReference>
<dbReference type="SUPFAM" id="SSF46785">
    <property type="entry name" value="Winged helix' DNA-binding domain"/>
    <property type="match status" value="1"/>
</dbReference>
<feature type="domain" description="HTH arsR-type" evidence="2">
    <location>
        <begin position="73"/>
        <end position="169"/>
    </location>
</feature>
<proteinExistence type="predicted"/>
<dbReference type="SMART" id="SM00418">
    <property type="entry name" value="HTH_ARSR"/>
    <property type="match status" value="1"/>
</dbReference>
<keyword evidence="3" id="KW-0238">DNA-binding</keyword>
<dbReference type="InterPro" id="IPR036388">
    <property type="entry name" value="WH-like_DNA-bd_sf"/>
</dbReference>
<reference evidence="3" key="1">
    <citation type="submission" date="2023-07" db="EMBL/GenBank/DDBJ databases">
        <title>Sequencing the genomes of 1000 actinobacteria strains.</title>
        <authorList>
            <person name="Klenk H.-P."/>
        </authorList>
    </citation>
    <scope>NUCLEOTIDE SEQUENCE</scope>
    <source>
        <strain evidence="3">DSM 13068</strain>
    </source>
</reference>
<dbReference type="InterPro" id="IPR036390">
    <property type="entry name" value="WH_DNA-bd_sf"/>
</dbReference>
<evidence type="ECO:0000313" key="4">
    <source>
        <dbReference type="Proteomes" id="UP001180715"/>
    </source>
</evidence>
<comment type="caution">
    <text evidence="3">The sequence shown here is derived from an EMBL/GenBank/DDBJ whole genome shotgun (WGS) entry which is preliminary data.</text>
</comment>